<feature type="compositionally biased region" description="Gly residues" evidence="16">
    <location>
        <begin position="99"/>
        <end position="110"/>
    </location>
</feature>
<evidence type="ECO:0000256" key="6">
    <source>
        <dbReference type="ARBA" id="ARBA00022729"/>
    </source>
</evidence>
<dbReference type="SUPFAM" id="SSF49265">
    <property type="entry name" value="Fibronectin type III"/>
    <property type="match status" value="4"/>
</dbReference>
<feature type="compositionally biased region" description="Low complexity" evidence="16">
    <location>
        <begin position="111"/>
        <end position="136"/>
    </location>
</feature>
<evidence type="ECO:0000256" key="10">
    <source>
        <dbReference type="ARBA" id="ARBA00023157"/>
    </source>
</evidence>
<feature type="compositionally biased region" description="Polar residues" evidence="16">
    <location>
        <begin position="1321"/>
        <end position="1332"/>
    </location>
</feature>
<dbReference type="PaxDb" id="9796-ENSECAP00000018003"/>
<dbReference type="GO" id="GO:0019955">
    <property type="term" value="F:cytokine binding"/>
    <property type="evidence" value="ECO:0000318"/>
    <property type="project" value="GO_Central"/>
</dbReference>
<dbReference type="InterPro" id="IPR013783">
    <property type="entry name" value="Ig-like_fold"/>
</dbReference>
<name>F6WDY0_HORSE</name>
<dbReference type="Pfam" id="PF17971">
    <property type="entry name" value="LIFR_D2"/>
    <property type="match status" value="1"/>
</dbReference>
<feature type="domain" description="Fibronectin type-III" evidence="18">
    <location>
        <begin position="670"/>
        <end position="769"/>
    </location>
</feature>
<keyword evidence="5 17" id="KW-0812">Transmembrane</keyword>
<protein>
    <recommendedName>
        <fullName evidence="15">Leukemia inhibitory factor receptor</fullName>
    </recommendedName>
</protein>
<dbReference type="OMA" id="DSECNIT"/>
<dbReference type="FunFam" id="2.60.40.10:FF:001124">
    <property type="entry name" value="leukemia inhibitory factor receptor"/>
    <property type="match status" value="1"/>
</dbReference>
<evidence type="ECO:0000256" key="4">
    <source>
        <dbReference type="ARBA" id="ARBA00022553"/>
    </source>
</evidence>
<feature type="compositionally biased region" description="Low complexity" evidence="16">
    <location>
        <begin position="80"/>
        <end position="91"/>
    </location>
</feature>
<dbReference type="FunFam" id="2.60.40.10:FF:000808">
    <property type="entry name" value="Leukemia inhibitory factor receptor"/>
    <property type="match status" value="1"/>
</dbReference>
<dbReference type="PANTHER" id="PTHR23036:SF105">
    <property type="entry name" value="LEUKEMIA INHIBITORY FACTOR RECEPTOR"/>
    <property type="match status" value="1"/>
</dbReference>
<dbReference type="VGNC" id="VGNC:19662">
    <property type="gene designation" value="LIFR"/>
</dbReference>
<comment type="function">
    <text evidence="13">Signal-transducing molecule. May have a common pathway with IL6ST. The soluble form inhibits the biological activity of LIF by blocking its binding to receptors on target cells.</text>
</comment>
<dbReference type="InterPro" id="IPR048497">
    <property type="entry name" value="LIF-R-like_Ig-like"/>
</dbReference>
<keyword evidence="9 17" id="KW-0472">Membrane</keyword>
<dbReference type="CDD" id="cd00063">
    <property type="entry name" value="FN3"/>
    <property type="match status" value="3"/>
</dbReference>
<evidence type="ECO:0000256" key="12">
    <source>
        <dbReference type="ARBA" id="ARBA00023180"/>
    </source>
</evidence>
<evidence type="ECO:0000259" key="18">
    <source>
        <dbReference type="PROSITE" id="PS50853"/>
    </source>
</evidence>
<dbReference type="GO" id="GO:0008284">
    <property type="term" value="P:positive regulation of cell population proliferation"/>
    <property type="evidence" value="ECO:0000318"/>
    <property type="project" value="GO_Central"/>
</dbReference>
<dbReference type="FunCoup" id="F6WDY0">
    <property type="interactions" value="225"/>
</dbReference>
<dbReference type="PANTHER" id="PTHR23036">
    <property type="entry name" value="CYTOKINE RECEPTOR"/>
    <property type="match status" value="1"/>
</dbReference>
<keyword evidence="4" id="KW-0597">Phosphoprotein</keyword>
<keyword evidence="20" id="KW-1185">Reference proteome</keyword>
<dbReference type="GO" id="GO:0009897">
    <property type="term" value="C:external side of plasma membrane"/>
    <property type="evidence" value="ECO:0000318"/>
    <property type="project" value="GO_Central"/>
</dbReference>
<sequence>MFAMRADSILRAALLPARAPRAGQAFGEDLHRLGRFTLPGSSMTFRDWPRAGTLCGSTTLGLGPRARPRTSDSQERPRGRAAGARGPALGWRRGRAGRGRWGGACGGRGRAGAAAPPAERRAGAAPARRSPGQSVSAVAVALTVACGRLWRRRRLPGLAEVSGPPLACGRVEQPRTGTRRRDGAAEAAACARSPSSSPPAPGRLRTPGSPRAAAERTAGDGEIAARERPADCIARVMDFTLCLTQRSRMVDSKRMRMTSNFQWPLLTFILLYLMNQVNSQKKGAPHDLKCITNNLQVWDCSWKAPSGAGHGTFYEVCIENGSYSCYPSEKTNIKIPALSPGDHEVVISPLRDFGSSISKFILSEKNVSLIPDTPEILNLSADFPTSTLHLKWSDRGSVLPRHSNVIWEIKILRKKNMEIVKSVTHNTTLNGKDTVHHWSWTSDMPLECATHYVGIRCYVDDTHFSGHKEWSDWSQLKNVSWSPDSQTKVFPQDKVILVGSDVIVCCVTRDNVSSAQIGLTKCPLIHLDGKNVAIKIHNISVSASSGTNVVFTTEDNIYGTVLFAGYPPDIPQKLNCETYDLKEIVCSWNPGRPTALVGPRVTSYTLFESFSGKNVRFKRTEASTNESHQLFFQMLPNQEIYNFTLNAHNPLGQSESMILVNITEKVYPHSPTSVKVKDVNSTAVTLSWRLPGNFAKIKFLCQIEINKTNSIQELRNVTIKGVENSSYLVAVDKLNPYTIYTFRIRCSTETFWKWSKWSNEKQYLTTEAIPSKGPDTWREWSSDGKNLIIYWKPLPVNEANGKILSYNVSCSSDEETQSLSEIPDPQHKAELQLDKNDYIISVVAKNSVGSSPPSKIASMEIPNDDLKIEQAVGMGNGIPLTWNYDPNMTCDYVIKWCNSSRSEPCLMDWKKVPSNSTATVIESDQFRPGVRYHFFLYGCRNQGYQLLRSIIGYIEELAPIVAPNFTVEDTSADSILVKWEDIPVEELRGFLRGYLFYFEKGERDTSKMRSLESGRSDVKVKNITDISQKTLRIADLQGKTSYHLVLRAYTDGGMGPEKSMFVVTKENSVGLIIAILIPVAVAIIVGVVTSILCYRKREWIKETFYPDIPNPENCKALQFQKSVCQGNSTLKTLEMNPCTPNSVEVLETRSIVPKIEDTEIISPVAEHLEDSSDAEPENHVVVSYCPPVIEEEIANPGLDEGGGTSQVIYIDIQSMYQPQAKPEEEQENDAVGGAGYKPQMHLPVTSTVEDLAADDDLEKTAGYRPQANVNTWNLVSPDSPRSTDSNSEIVSFGSPCSINSRQFLIPPKDEDSPKSNGGGWSFTNFFQNKPND</sequence>
<feature type="region of interest" description="Disordered" evidence="16">
    <location>
        <begin position="166"/>
        <end position="221"/>
    </location>
</feature>
<keyword evidence="12" id="KW-0325">Glycoprotein</keyword>
<dbReference type="InParanoid" id="F6WDY0"/>
<dbReference type="Proteomes" id="UP000002281">
    <property type="component" value="Chromosome 21"/>
</dbReference>
<evidence type="ECO:0000313" key="21">
    <source>
        <dbReference type="VGNC" id="VGNC:19662"/>
    </source>
</evidence>
<evidence type="ECO:0000256" key="7">
    <source>
        <dbReference type="ARBA" id="ARBA00022737"/>
    </source>
</evidence>
<dbReference type="GO" id="GO:0005127">
    <property type="term" value="F:ciliary neurotrophic factor receptor binding"/>
    <property type="evidence" value="ECO:0000318"/>
    <property type="project" value="GO_Central"/>
</dbReference>
<dbReference type="SMART" id="SM00060">
    <property type="entry name" value="FN3"/>
    <property type="match status" value="5"/>
</dbReference>
<dbReference type="Pfam" id="PF25552">
    <property type="entry name" value="LIFR_D4"/>
    <property type="match status" value="1"/>
</dbReference>
<comment type="subcellular location">
    <subcellularLocation>
        <location evidence="1">Cell membrane</location>
        <topology evidence="1">Single-pass type I membrane protein</topology>
    </subcellularLocation>
</comment>
<dbReference type="FunFam" id="2.60.40.10:FF:000607">
    <property type="entry name" value="Leukemia inhibitory factor receptor"/>
    <property type="match status" value="1"/>
</dbReference>
<dbReference type="FunFam" id="2.60.40.10:FF:000578">
    <property type="entry name" value="Leukemia inhibitory factor receptor"/>
    <property type="match status" value="1"/>
</dbReference>
<evidence type="ECO:0000256" key="5">
    <source>
        <dbReference type="ARBA" id="ARBA00022692"/>
    </source>
</evidence>
<feature type="region of interest" description="Disordered" evidence="16">
    <location>
        <begin position="56"/>
        <end position="136"/>
    </location>
</feature>
<dbReference type="GO" id="GO:0019221">
    <property type="term" value="P:cytokine-mediated signaling pathway"/>
    <property type="evidence" value="ECO:0000318"/>
    <property type="project" value="GO_Central"/>
</dbReference>
<evidence type="ECO:0000256" key="16">
    <source>
        <dbReference type="SAM" id="MobiDB-lite"/>
    </source>
</evidence>
<evidence type="ECO:0000256" key="13">
    <source>
        <dbReference type="ARBA" id="ARBA00054569"/>
    </source>
</evidence>
<feature type="region of interest" description="Disordered" evidence="16">
    <location>
        <begin position="1301"/>
        <end position="1332"/>
    </location>
</feature>
<dbReference type="Pfam" id="PF21177">
    <property type="entry name" value="LIF-R_Ig-like"/>
    <property type="match status" value="1"/>
</dbReference>
<dbReference type="PROSITE" id="PS50853">
    <property type="entry name" value="FN3"/>
    <property type="match status" value="4"/>
</dbReference>
<dbReference type="STRING" id="9796.ENSECAP00000018003"/>
<comment type="similarity">
    <text evidence="2">Belongs to the type I cytokine receptor family. Type 2 subfamily.</text>
</comment>
<evidence type="ECO:0000256" key="15">
    <source>
        <dbReference type="ARBA" id="ARBA00069968"/>
    </source>
</evidence>
<comment type="subunit">
    <text evidence="14">Heterodimer composed of LIFR and IL6ST. The heterodimer formed by LIFR and IL6ST interacts with the complex formed by CNTF and CNTFR.</text>
</comment>
<dbReference type="InterPro" id="IPR003529">
    <property type="entry name" value="Hematopoietin_rcpt_Gp130_CS"/>
</dbReference>
<feature type="domain" description="Fibronectin type-III" evidence="18">
    <location>
        <begin position="773"/>
        <end position="864"/>
    </location>
</feature>
<evidence type="ECO:0000256" key="2">
    <source>
        <dbReference type="ARBA" id="ARBA00008921"/>
    </source>
</evidence>
<reference evidence="19" key="3">
    <citation type="submission" date="2025-09" db="UniProtKB">
        <authorList>
            <consortium name="Ensembl"/>
        </authorList>
    </citation>
    <scope>IDENTIFICATION</scope>
    <source>
        <strain evidence="19">Thoroughbred</strain>
    </source>
</reference>
<reference evidence="19" key="2">
    <citation type="submission" date="2025-08" db="UniProtKB">
        <authorList>
            <consortium name="Ensembl"/>
        </authorList>
    </citation>
    <scope>IDENTIFICATION</scope>
    <source>
        <strain evidence="19">Thoroughbred</strain>
    </source>
</reference>
<organism evidence="19 20">
    <name type="scientific">Equus caballus</name>
    <name type="common">Horse</name>
    <dbReference type="NCBI Taxonomy" id="9796"/>
    <lineage>
        <taxon>Eukaryota</taxon>
        <taxon>Metazoa</taxon>
        <taxon>Chordata</taxon>
        <taxon>Craniata</taxon>
        <taxon>Vertebrata</taxon>
        <taxon>Euteleostomi</taxon>
        <taxon>Mammalia</taxon>
        <taxon>Eutheria</taxon>
        <taxon>Laurasiatheria</taxon>
        <taxon>Perissodactyla</taxon>
        <taxon>Equidae</taxon>
        <taxon>Equus</taxon>
    </lineage>
</organism>
<dbReference type="Bgee" id="ENSECAG00000020208">
    <property type="expression patterns" value="Expressed in spinal cord and 21 other cell types or tissues"/>
</dbReference>
<evidence type="ECO:0000313" key="20">
    <source>
        <dbReference type="Proteomes" id="UP000002281"/>
    </source>
</evidence>
<dbReference type="GO" id="GO:0043235">
    <property type="term" value="C:receptor complex"/>
    <property type="evidence" value="ECO:0000318"/>
    <property type="project" value="GO_Central"/>
</dbReference>
<evidence type="ECO:0000313" key="19">
    <source>
        <dbReference type="Ensembl" id="ENSECAP00000018003.2"/>
    </source>
</evidence>
<evidence type="ECO:0000256" key="11">
    <source>
        <dbReference type="ARBA" id="ARBA00023170"/>
    </source>
</evidence>
<feature type="transmembrane region" description="Helical" evidence="17">
    <location>
        <begin position="1069"/>
        <end position="1094"/>
    </location>
</feature>
<proteinExistence type="inferred from homology"/>
<feature type="domain" description="Fibronectin type-III" evidence="18">
    <location>
        <begin position="959"/>
        <end position="1068"/>
    </location>
</feature>
<dbReference type="InterPro" id="IPR003961">
    <property type="entry name" value="FN3_dom"/>
</dbReference>
<reference evidence="19 20" key="1">
    <citation type="journal article" date="2009" name="Science">
        <title>Genome sequence, comparative analysis, and population genetics of the domestic horse.</title>
        <authorList>
            <consortium name="Broad Institute Genome Sequencing Platform"/>
            <consortium name="Broad Institute Whole Genome Assembly Team"/>
            <person name="Wade C.M."/>
            <person name="Giulotto E."/>
            <person name="Sigurdsson S."/>
            <person name="Zoli M."/>
            <person name="Gnerre S."/>
            <person name="Imsland F."/>
            <person name="Lear T.L."/>
            <person name="Adelson D.L."/>
            <person name="Bailey E."/>
            <person name="Bellone R.R."/>
            <person name="Bloecker H."/>
            <person name="Distl O."/>
            <person name="Edgar R.C."/>
            <person name="Garber M."/>
            <person name="Leeb T."/>
            <person name="Mauceli E."/>
            <person name="MacLeod J.N."/>
            <person name="Penedo M.C.T."/>
            <person name="Raison J.M."/>
            <person name="Sharpe T."/>
            <person name="Vogel J."/>
            <person name="Andersson L."/>
            <person name="Antczak D.F."/>
            <person name="Biagi T."/>
            <person name="Binns M.M."/>
            <person name="Chowdhary B.P."/>
            <person name="Coleman S.J."/>
            <person name="Della Valle G."/>
            <person name="Fryc S."/>
            <person name="Guerin G."/>
            <person name="Hasegawa T."/>
            <person name="Hill E.W."/>
            <person name="Jurka J."/>
            <person name="Kiialainen A."/>
            <person name="Lindgren G."/>
            <person name="Liu J."/>
            <person name="Magnani E."/>
            <person name="Mickelson J.R."/>
            <person name="Murray J."/>
            <person name="Nergadze S.G."/>
            <person name="Onofrio R."/>
            <person name="Pedroni S."/>
            <person name="Piras M.F."/>
            <person name="Raudsepp T."/>
            <person name="Rocchi M."/>
            <person name="Roeed K.H."/>
            <person name="Ryder O.A."/>
            <person name="Searle S."/>
            <person name="Skow L."/>
            <person name="Swinburne J.E."/>
            <person name="Syvaenen A.C."/>
            <person name="Tozaki T."/>
            <person name="Valberg S.J."/>
            <person name="Vaudin M."/>
            <person name="White J.R."/>
            <person name="Zody M.C."/>
            <person name="Lander E.S."/>
            <person name="Lindblad-Toh K."/>
        </authorList>
    </citation>
    <scope>NUCLEOTIDE SEQUENCE [LARGE SCALE GENOMIC DNA]</scope>
    <source>
        <strain evidence="19 20">Thoroughbred</strain>
    </source>
</reference>
<evidence type="ECO:0000256" key="14">
    <source>
        <dbReference type="ARBA" id="ARBA00062949"/>
    </source>
</evidence>
<keyword evidence="11" id="KW-0675">Receptor</keyword>
<dbReference type="GO" id="GO:0019838">
    <property type="term" value="F:growth factor binding"/>
    <property type="evidence" value="ECO:0007669"/>
    <property type="project" value="Ensembl"/>
</dbReference>
<feature type="compositionally biased region" description="Basic and acidic residues" evidence="16">
    <location>
        <begin position="69"/>
        <end position="78"/>
    </location>
</feature>
<keyword evidence="3" id="KW-1003">Cell membrane</keyword>
<dbReference type="InterPro" id="IPR050379">
    <property type="entry name" value="Type-I_Cytokine_Rcpt"/>
</dbReference>
<evidence type="ECO:0000256" key="17">
    <source>
        <dbReference type="SAM" id="Phobius"/>
    </source>
</evidence>
<keyword evidence="6" id="KW-0732">Signal</keyword>
<dbReference type="HOGENOM" id="CLU_283805_0_0_1"/>
<accession>F6WDY0</accession>
<keyword evidence="8 17" id="KW-1133">Transmembrane helix</keyword>
<dbReference type="Ensembl" id="ENSECAT00000021828.4">
    <property type="protein sequence ID" value="ENSECAP00000018003.2"/>
    <property type="gene ID" value="ENSECAG00000020208.4"/>
</dbReference>
<evidence type="ECO:0000256" key="3">
    <source>
        <dbReference type="ARBA" id="ARBA00022475"/>
    </source>
</evidence>
<dbReference type="PROSITE" id="PS01353">
    <property type="entry name" value="HEMATOPO_REC_L_F2"/>
    <property type="match status" value="1"/>
</dbReference>
<dbReference type="FunFam" id="2.60.40.10:FF:001011">
    <property type="entry name" value="leukemia inhibitory factor receptor"/>
    <property type="match status" value="1"/>
</dbReference>
<dbReference type="GO" id="GO:0004896">
    <property type="term" value="F:cytokine receptor activity"/>
    <property type="evidence" value="ECO:0000318"/>
    <property type="project" value="GO_Central"/>
</dbReference>
<gene>
    <name evidence="19 21" type="primary">LIFR</name>
</gene>
<evidence type="ECO:0000256" key="9">
    <source>
        <dbReference type="ARBA" id="ARBA00023136"/>
    </source>
</evidence>
<dbReference type="GO" id="GO:0004924">
    <property type="term" value="F:oncostatin-M receptor activity"/>
    <property type="evidence" value="ECO:0007669"/>
    <property type="project" value="Ensembl"/>
</dbReference>
<keyword evidence="7" id="KW-0677">Repeat</keyword>
<feature type="compositionally biased region" description="Low complexity" evidence="16">
    <location>
        <begin position="185"/>
        <end position="195"/>
    </location>
</feature>
<dbReference type="Pfam" id="PF00041">
    <property type="entry name" value="fn3"/>
    <property type="match status" value="1"/>
</dbReference>
<dbReference type="InterPro" id="IPR036116">
    <property type="entry name" value="FN3_sf"/>
</dbReference>
<dbReference type="InterPro" id="IPR040817">
    <property type="entry name" value="LIFR_D2"/>
</dbReference>
<dbReference type="GeneTree" id="ENSGT00940000155776"/>
<dbReference type="Pfam" id="PF18207">
    <property type="entry name" value="LIFR_N"/>
    <property type="match status" value="1"/>
</dbReference>
<evidence type="ECO:0000256" key="8">
    <source>
        <dbReference type="ARBA" id="ARBA00022989"/>
    </source>
</evidence>
<dbReference type="GO" id="GO:0004923">
    <property type="term" value="F:leukemia inhibitory factor receptor activity"/>
    <property type="evidence" value="ECO:0007669"/>
    <property type="project" value="Ensembl"/>
</dbReference>
<feature type="domain" description="Fibronectin type-III" evidence="18">
    <location>
        <begin position="570"/>
        <end position="669"/>
    </location>
</feature>
<dbReference type="FunFam" id="2.60.40.10:FF:000738">
    <property type="entry name" value="Leukemia inhibitory factor receptor"/>
    <property type="match status" value="1"/>
</dbReference>
<dbReference type="Gene3D" id="2.60.40.10">
    <property type="entry name" value="Immunoglobulins"/>
    <property type="match status" value="8"/>
</dbReference>
<dbReference type="FunFam" id="2.60.40.10:FF:001265">
    <property type="entry name" value="Leukemia inhibitory factor receptor"/>
    <property type="match status" value="1"/>
</dbReference>
<dbReference type="InterPro" id="IPR040901">
    <property type="entry name" value="LIFR_N"/>
</dbReference>
<dbReference type="SMR" id="F6WDY0"/>
<dbReference type="FunFam" id="2.60.40.10:FF:000657">
    <property type="entry name" value="Leukemia inhibitory factor receptor"/>
    <property type="match status" value="1"/>
</dbReference>
<evidence type="ECO:0000256" key="1">
    <source>
        <dbReference type="ARBA" id="ARBA00004251"/>
    </source>
</evidence>
<keyword evidence="10" id="KW-1015">Disulfide bond</keyword>